<comment type="caution">
    <text evidence="2">The sequence shown here is derived from an EMBL/GenBank/DDBJ whole genome shotgun (WGS) entry which is preliminary data.</text>
</comment>
<reference evidence="2" key="1">
    <citation type="submission" date="2023-10" db="EMBL/GenBank/DDBJ databases">
        <authorList>
            <person name="Chen Y."/>
            <person name="Shah S."/>
            <person name="Dougan E. K."/>
            <person name="Thang M."/>
            <person name="Chan C."/>
        </authorList>
    </citation>
    <scope>NUCLEOTIDE SEQUENCE [LARGE SCALE GENOMIC DNA]</scope>
</reference>
<feature type="non-terminal residue" evidence="2">
    <location>
        <position position="1"/>
    </location>
</feature>
<sequence>GERRIIVKSHAMSQLKDVVDHADMIVAGLTRDIAAVPRGPARALECDKRRAEVFEGIGQIMRLADATEKGVRETPAGDVSDSEFDSYVGRLQWGFGMLQGLRRGSELLVKQDTCARPSEVWSPILSMLSSQEQRMMELCDELSELAKAAEEAEEGDEPAPKRRRKSDRGHAALLDAEAAA</sequence>
<proteinExistence type="predicted"/>
<accession>A0ABN9WD36</accession>
<evidence type="ECO:0000313" key="2">
    <source>
        <dbReference type="EMBL" id="CAK0883696.1"/>
    </source>
</evidence>
<gene>
    <name evidence="2" type="ORF">PCOR1329_LOCUS65843</name>
</gene>
<evidence type="ECO:0000313" key="3">
    <source>
        <dbReference type="Proteomes" id="UP001189429"/>
    </source>
</evidence>
<feature type="region of interest" description="Disordered" evidence="1">
    <location>
        <begin position="147"/>
        <end position="180"/>
    </location>
</feature>
<dbReference type="EMBL" id="CAUYUJ010018450">
    <property type="protein sequence ID" value="CAK0883696.1"/>
    <property type="molecule type" value="Genomic_DNA"/>
</dbReference>
<protein>
    <submittedName>
        <fullName evidence="2">Uncharacterized protein</fullName>
    </submittedName>
</protein>
<keyword evidence="3" id="KW-1185">Reference proteome</keyword>
<organism evidence="2 3">
    <name type="scientific">Prorocentrum cordatum</name>
    <dbReference type="NCBI Taxonomy" id="2364126"/>
    <lineage>
        <taxon>Eukaryota</taxon>
        <taxon>Sar</taxon>
        <taxon>Alveolata</taxon>
        <taxon>Dinophyceae</taxon>
        <taxon>Prorocentrales</taxon>
        <taxon>Prorocentraceae</taxon>
        <taxon>Prorocentrum</taxon>
    </lineage>
</organism>
<evidence type="ECO:0000256" key="1">
    <source>
        <dbReference type="SAM" id="MobiDB-lite"/>
    </source>
</evidence>
<dbReference type="Proteomes" id="UP001189429">
    <property type="component" value="Unassembled WGS sequence"/>
</dbReference>
<feature type="compositionally biased region" description="Low complexity" evidence="1">
    <location>
        <begin position="171"/>
        <end position="180"/>
    </location>
</feature>
<name>A0ABN9WD36_9DINO</name>